<feature type="compositionally biased region" description="Polar residues" evidence="6">
    <location>
        <begin position="124"/>
        <end position="134"/>
    </location>
</feature>
<keyword evidence="4 7" id="KW-1133">Transmembrane helix</keyword>
<reference evidence="10" key="1">
    <citation type="journal article" date="2019" name="Int. J. Syst. Evol. Microbiol.">
        <title>The Global Catalogue of Microorganisms (GCM) 10K type strain sequencing project: providing services to taxonomists for standard genome sequencing and annotation.</title>
        <authorList>
            <consortium name="The Broad Institute Genomics Platform"/>
            <consortium name="The Broad Institute Genome Sequencing Center for Infectious Disease"/>
            <person name="Wu L."/>
            <person name="Ma J."/>
        </authorList>
    </citation>
    <scope>NUCLEOTIDE SEQUENCE [LARGE SCALE GENOMIC DNA]</scope>
    <source>
        <strain evidence="10">JCM 16950</strain>
    </source>
</reference>
<comment type="subcellular location">
    <subcellularLocation>
        <location evidence="1">Cell membrane</location>
        <topology evidence="1">Multi-pass membrane protein</topology>
    </subcellularLocation>
</comment>
<feature type="domain" description="Cardiolipin synthase N-terminal" evidence="8">
    <location>
        <begin position="12"/>
        <end position="56"/>
    </location>
</feature>
<feature type="region of interest" description="Disordered" evidence="6">
    <location>
        <begin position="61"/>
        <end position="134"/>
    </location>
</feature>
<evidence type="ECO:0000256" key="1">
    <source>
        <dbReference type="ARBA" id="ARBA00004651"/>
    </source>
</evidence>
<dbReference type="InterPro" id="IPR027379">
    <property type="entry name" value="CLS_N"/>
</dbReference>
<feature type="compositionally biased region" description="Low complexity" evidence="6">
    <location>
        <begin position="81"/>
        <end position="91"/>
    </location>
</feature>
<evidence type="ECO:0000256" key="4">
    <source>
        <dbReference type="ARBA" id="ARBA00022989"/>
    </source>
</evidence>
<keyword evidence="5 7" id="KW-0472">Membrane</keyword>
<proteinExistence type="predicted"/>
<organism evidence="9 10">
    <name type="scientific">Microbacterium kribbense</name>
    <dbReference type="NCBI Taxonomy" id="433645"/>
    <lineage>
        <taxon>Bacteria</taxon>
        <taxon>Bacillati</taxon>
        <taxon>Actinomycetota</taxon>
        <taxon>Actinomycetes</taxon>
        <taxon>Micrococcales</taxon>
        <taxon>Microbacteriaceae</taxon>
        <taxon>Microbacterium</taxon>
    </lineage>
</organism>
<evidence type="ECO:0000256" key="7">
    <source>
        <dbReference type="SAM" id="Phobius"/>
    </source>
</evidence>
<keyword evidence="3 7" id="KW-0812">Transmembrane</keyword>
<comment type="caution">
    <text evidence="9">The sequence shown here is derived from an EMBL/GenBank/DDBJ whole genome shotgun (WGS) entry which is preliminary data.</text>
</comment>
<feature type="compositionally biased region" description="Basic and acidic residues" evidence="6">
    <location>
        <begin position="104"/>
        <end position="120"/>
    </location>
</feature>
<protein>
    <recommendedName>
        <fullName evidence="8">Cardiolipin synthase N-terminal domain-containing protein</fullName>
    </recommendedName>
</protein>
<evidence type="ECO:0000256" key="3">
    <source>
        <dbReference type="ARBA" id="ARBA00022692"/>
    </source>
</evidence>
<name>A0ABP7GIY9_9MICO</name>
<dbReference type="EMBL" id="BAABAF010000007">
    <property type="protein sequence ID" value="GAA3767076.1"/>
    <property type="molecule type" value="Genomic_DNA"/>
</dbReference>
<evidence type="ECO:0000256" key="5">
    <source>
        <dbReference type="ARBA" id="ARBA00023136"/>
    </source>
</evidence>
<evidence type="ECO:0000259" key="8">
    <source>
        <dbReference type="Pfam" id="PF13396"/>
    </source>
</evidence>
<accession>A0ABP7GIY9</accession>
<evidence type="ECO:0000313" key="9">
    <source>
        <dbReference type="EMBL" id="GAA3767076.1"/>
    </source>
</evidence>
<evidence type="ECO:0000256" key="2">
    <source>
        <dbReference type="ARBA" id="ARBA00022475"/>
    </source>
</evidence>
<keyword evidence="10" id="KW-1185">Reference proteome</keyword>
<sequence>MPFLFSLLVIAAMVFAVVDIITRDDSQIRYMPKLLWLLVVILLSLLGVILWFVLGREYPQRGAGAERPVRAARPTPRRTQRSAAPTASPSPAGDPRSTEQQLADLEREIEEERLRAELRRRQSGTDSQSGSSAG</sequence>
<evidence type="ECO:0000256" key="6">
    <source>
        <dbReference type="SAM" id="MobiDB-lite"/>
    </source>
</evidence>
<dbReference type="Proteomes" id="UP001500540">
    <property type="component" value="Unassembled WGS sequence"/>
</dbReference>
<feature type="transmembrane region" description="Helical" evidence="7">
    <location>
        <begin position="35"/>
        <end position="54"/>
    </location>
</feature>
<gene>
    <name evidence="9" type="ORF">GCM10022240_19340</name>
</gene>
<dbReference type="Pfam" id="PF13396">
    <property type="entry name" value="PLDc_N"/>
    <property type="match status" value="1"/>
</dbReference>
<evidence type="ECO:0000313" key="10">
    <source>
        <dbReference type="Proteomes" id="UP001500540"/>
    </source>
</evidence>
<keyword evidence="2" id="KW-1003">Cell membrane</keyword>
<dbReference type="RefSeq" id="WP_344783011.1">
    <property type="nucleotide sequence ID" value="NZ_BAABAF010000007.1"/>
</dbReference>